<sequence length="176" mass="19825">MLVSSCSEPQSRERINIALLLCDDLFPEIVVEHGEHAKIFEDFMRRSLTFAQCTASDHFNHDLELTMDVYDAQKMEYPSEEQIDGYDAFMCTGSASSAYDQVEWIQTLILFIAHLAKNHPKVKIFGICFGHQIISLALGGTCVIMNEGRWEIGPTKLCLTDVGEEIFGVKDNGQSR</sequence>
<dbReference type="PANTHER" id="PTHR42695">
    <property type="entry name" value="GLUTAMINE AMIDOTRANSFERASE YLR126C-RELATED"/>
    <property type="match status" value="1"/>
</dbReference>
<proteinExistence type="predicted"/>
<dbReference type="Pfam" id="PF00117">
    <property type="entry name" value="GATase"/>
    <property type="match status" value="1"/>
</dbReference>
<protein>
    <recommendedName>
        <fullName evidence="1">Glutamine amidotransferase domain-containing protein</fullName>
    </recommendedName>
</protein>
<dbReference type="AlphaFoldDB" id="A0A9P5UD30"/>
<dbReference type="PANTHER" id="PTHR42695:SF5">
    <property type="entry name" value="GLUTAMINE AMIDOTRANSFERASE YLR126C-RELATED"/>
    <property type="match status" value="1"/>
</dbReference>
<evidence type="ECO:0000259" key="1">
    <source>
        <dbReference type="Pfam" id="PF00117"/>
    </source>
</evidence>
<dbReference type="SUPFAM" id="SSF52317">
    <property type="entry name" value="Class I glutamine amidotransferase-like"/>
    <property type="match status" value="1"/>
</dbReference>
<dbReference type="InterPro" id="IPR044992">
    <property type="entry name" value="ChyE-like"/>
</dbReference>
<evidence type="ECO:0000313" key="3">
    <source>
        <dbReference type="Proteomes" id="UP000772434"/>
    </source>
</evidence>
<name>A0A9P5UD30_9AGAR</name>
<keyword evidence="3" id="KW-1185">Reference proteome</keyword>
<organism evidence="2 3">
    <name type="scientific">Rhodocollybia butyracea</name>
    <dbReference type="NCBI Taxonomy" id="206335"/>
    <lineage>
        <taxon>Eukaryota</taxon>
        <taxon>Fungi</taxon>
        <taxon>Dikarya</taxon>
        <taxon>Basidiomycota</taxon>
        <taxon>Agaricomycotina</taxon>
        <taxon>Agaricomycetes</taxon>
        <taxon>Agaricomycetidae</taxon>
        <taxon>Agaricales</taxon>
        <taxon>Marasmiineae</taxon>
        <taxon>Omphalotaceae</taxon>
        <taxon>Rhodocollybia</taxon>
    </lineage>
</organism>
<dbReference type="InterPro" id="IPR017926">
    <property type="entry name" value="GATASE"/>
</dbReference>
<dbReference type="GO" id="GO:0005634">
    <property type="term" value="C:nucleus"/>
    <property type="evidence" value="ECO:0007669"/>
    <property type="project" value="TreeGrafter"/>
</dbReference>
<dbReference type="Gene3D" id="3.40.50.880">
    <property type="match status" value="1"/>
</dbReference>
<feature type="domain" description="Glutamine amidotransferase" evidence="1">
    <location>
        <begin position="78"/>
        <end position="146"/>
    </location>
</feature>
<dbReference type="EMBL" id="JADNRY010000012">
    <property type="protein sequence ID" value="KAF9074746.1"/>
    <property type="molecule type" value="Genomic_DNA"/>
</dbReference>
<comment type="caution">
    <text evidence="2">The sequence shown here is derived from an EMBL/GenBank/DDBJ whole genome shotgun (WGS) entry which is preliminary data.</text>
</comment>
<evidence type="ECO:0000313" key="2">
    <source>
        <dbReference type="EMBL" id="KAF9074746.1"/>
    </source>
</evidence>
<dbReference type="GO" id="GO:0005829">
    <property type="term" value="C:cytosol"/>
    <property type="evidence" value="ECO:0007669"/>
    <property type="project" value="TreeGrafter"/>
</dbReference>
<dbReference type="OrthoDB" id="92161at2759"/>
<accession>A0A9P5UD30</accession>
<reference evidence="2" key="1">
    <citation type="submission" date="2020-11" db="EMBL/GenBank/DDBJ databases">
        <authorList>
            <consortium name="DOE Joint Genome Institute"/>
            <person name="Ahrendt S."/>
            <person name="Riley R."/>
            <person name="Andreopoulos W."/>
            <person name="Labutti K."/>
            <person name="Pangilinan J."/>
            <person name="Ruiz-Duenas F.J."/>
            <person name="Barrasa J.M."/>
            <person name="Sanchez-Garcia M."/>
            <person name="Camarero S."/>
            <person name="Miyauchi S."/>
            <person name="Serrano A."/>
            <person name="Linde D."/>
            <person name="Babiker R."/>
            <person name="Drula E."/>
            <person name="Ayuso-Fernandez I."/>
            <person name="Pacheco R."/>
            <person name="Padilla G."/>
            <person name="Ferreira P."/>
            <person name="Barriuso J."/>
            <person name="Kellner H."/>
            <person name="Castanera R."/>
            <person name="Alfaro M."/>
            <person name="Ramirez L."/>
            <person name="Pisabarro A.G."/>
            <person name="Kuo A."/>
            <person name="Tritt A."/>
            <person name="Lipzen A."/>
            <person name="He G."/>
            <person name="Yan M."/>
            <person name="Ng V."/>
            <person name="Cullen D."/>
            <person name="Martin F."/>
            <person name="Rosso M.-N."/>
            <person name="Henrissat B."/>
            <person name="Hibbett D."/>
            <person name="Martinez A.T."/>
            <person name="Grigoriev I.V."/>
        </authorList>
    </citation>
    <scope>NUCLEOTIDE SEQUENCE</scope>
    <source>
        <strain evidence="2">AH 40177</strain>
    </source>
</reference>
<dbReference type="Proteomes" id="UP000772434">
    <property type="component" value="Unassembled WGS sequence"/>
</dbReference>
<dbReference type="InterPro" id="IPR029062">
    <property type="entry name" value="Class_I_gatase-like"/>
</dbReference>
<gene>
    <name evidence="2" type="ORF">BDP27DRAFT_1316761</name>
</gene>